<dbReference type="RefSeq" id="WP_011819357.1">
    <property type="nucleotide sequence ID" value="NC_008817.1"/>
</dbReference>
<dbReference type="GeneID" id="60201191"/>
<name>A2BTX9_PROM5</name>
<feature type="compositionally biased region" description="Basic and acidic residues" evidence="1">
    <location>
        <begin position="105"/>
        <end position="126"/>
    </location>
</feature>
<dbReference type="Proteomes" id="UP000001589">
    <property type="component" value="Chromosome"/>
</dbReference>
<reference evidence="2 3" key="1">
    <citation type="journal article" date="2007" name="PLoS Genet.">
        <title>Patterns and implications of gene gain and loss in the evolution of Prochlorococcus.</title>
        <authorList>
            <person name="Kettler G.C."/>
            <person name="Martiny A.C."/>
            <person name="Huang K."/>
            <person name="Zucker J."/>
            <person name="Coleman M.L."/>
            <person name="Rodrigue S."/>
            <person name="Chen F."/>
            <person name="Lapidus A."/>
            <person name="Ferriera S."/>
            <person name="Johnson J."/>
            <person name="Steglich C."/>
            <person name="Church G.M."/>
            <person name="Richardson P."/>
            <person name="Chisholm S.W."/>
        </authorList>
    </citation>
    <scope>NUCLEOTIDE SEQUENCE [LARGE SCALE GENOMIC DNA]</scope>
    <source>
        <strain evidence="2 3">MIT 9515</strain>
    </source>
</reference>
<accession>A2BTX9</accession>
<dbReference type="Pfam" id="PF20191">
    <property type="entry name" value="DUF6554"/>
    <property type="match status" value="1"/>
</dbReference>
<dbReference type="STRING" id="167542.P9515_00311"/>
<sequence>MKRCIKVKLLLPIVAIFVPTLLFIPKASAGSFGAEIFCTMRDGGNDHESSWQSAYSYIKKQKGGLFKTSPKQAAGQIIETVVRERDKFSYCVEYLDQLHPDRKLQMENNRKEKRKKQEERLREKENINYSEESFDRYSY</sequence>
<evidence type="ECO:0000313" key="3">
    <source>
        <dbReference type="Proteomes" id="UP000001589"/>
    </source>
</evidence>
<evidence type="ECO:0000256" key="1">
    <source>
        <dbReference type="SAM" id="MobiDB-lite"/>
    </source>
</evidence>
<dbReference type="OrthoDB" id="558974at2"/>
<gene>
    <name evidence="2" type="ordered locus">P9515_00311</name>
</gene>
<dbReference type="InterPro" id="IPR046684">
    <property type="entry name" value="DUF6554"/>
</dbReference>
<dbReference type="eggNOG" id="ENOG5030MJ7">
    <property type="taxonomic scope" value="Bacteria"/>
</dbReference>
<protein>
    <submittedName>
        <fullName evidence="2">Type II secretion system protein-like protein</fullName>
    </submittedName>
</protein>
<evidence type="ECO:0000313" key="2">
    <source>
        <dbReference type="EMBL" id="ABM71240.1"/>
    </source>
</evidence>
<dbReference type="EMBL" id="CP000552">
    <property type="protein sequence ID" value="ABM71240.1"/>
    <property type="molecule type" value="Genomic_DNA"/>
</dbReference>
<feature type="region of interest" description="Disordered" evidence="1">
    <location>
        <begin position="105"/>
        <end position="127"/>
    </location>
</feature>
<proteinExistence type="predicted"/>
<dbReference type="AlphaFoldDB" id="A2BTX9"/>
<dbReference type="HOGENOM" id="CLU_145925_1_0_3"/>
<dbReference type="KEGG" id="pmc:P9515_00311"/>
<organism evidence="2 3">
    <name type="scientific">Prochlorococcus marinus (strain MIT 9515)</name>
    <dbReference type="NCBI Taxonomy" id="167542"/>
    <lineage>
        <taxon>Bacteria</taxon>
        <taxon>Bacillati</taxon>
        <taxon>Cyanobacteriota</taxon>
        <taxon>Cyanophyceae</taxon>
        <taxon>Synechococcales</taxon>
        <taxon>Prochlorococcaceae</taxon>
        <taxon>Prochlorococcus</taxon>
    </lineage>
</organism>